<keyword evidence="2" id="KW-0238">DNA-binding</keyword>
<dbReference type="Pfam" id="PF12727">
    <property type="entry name" value="PBP_like"/>
    <property type="match status" value="1"/>
</dbReference>
<dbReference type="InterPro" id="IPR036390">
    <property type="entry name" value="WH_DNA-bd_sf"/>
</dbReference>
<comment type="caution">
    <text evidence="5">The sequence shown here is derived from an EMBL/GenBank/DDBJ whole genome shotgun (WGS) entry which is preliminary data.</text>
</comment>
<dbReference type="SMART" id="SM00345">
    <property type="entry name" value="HTH_GNTR"/>
    <property type="match status" value="1"/>
</dbReference>
<organism evidence="5 6">
    <name type="scientific">Murinocardiopsis flavida</name>
    <dbReference type="NCBI Taxonomy" id="645275"/>
    <lineage>
        <taxon>Bacteria</taxon>
        <taxon>Bacillati</taxon>
        <taxon>Actinomycetota</taxon>
        <taxon>Actinomycetes</taxon>
        <taxon>Streptosporangiales</taxon>
        <taxon>Nocardiopsidaceae</taxon>
        <taxon>Murinocardiopsis</taxon>
    </lineage>
</organism>
<evidence type="ECO:0000313" key="5">
    <source>
        <dbReference type="EMBL" id="PSK97730.1"/>
    </source>
</evidence>
<reference evidence="5 6" key="1">
    <citation type="submission" date="2018-03" db="EMBL/GenBank/DDBJ databases">
        <title>Genomic Encyclopedia of Archaeal and Bacterial Type Strains, Phase II (KMG-II): from individual species to whole genera.</title>
        <authorList>
            <person name="Goeker M."/>
        </authorList>
    </citation>
    <scope>NUCLEOTIDE SEQUENCE [LARGE SCALE GENOMIC DNA]</scope>
    <source>
        <strain evidence="5 6">DSM 45312</strain>
    </source>
</reference>
<dbReference type="Pfam" id="PF00392">
    <property type="entry name" value="GntR"/>
    <property type="match status" value="1"/>
</dbReference>
<dbReference type="GO" id="GO:0003700">
    <property type="term" value="F:DNA-binding transcription factor activity"/>
    <property type="evidence" value="ECO:0007669"/>
    <property type="project" value="InterPro"/>
</dbReference>
<dbReference type="AlphaFoldDB" id="A0A2P8DKH8"/>
<keyword evidence="6" id="KW-1185">Reference proteome</keyword>
<dbReference type="SUPFAM" id="SSF46785">
    <property type="entry name" value="Winged helix' DNA-binding domain"/>
    <property type="match status" value="1"/>
</dbReference>
<gene>
    <name evidence="5" type="ORF">CLV63_107123</name>
</gene>
<dbReference type="EMBL" id="PYGA01000007">
    <property type="protein sequence ID" value="PSK97730.1"/>
    <property type="molecule type" value="Genomic_DNA"/>
</dbReference>
<dbReference type="RefSeq" id="WP_106583069.1">
    <property type="nucleotide sequence ID" value="NZ_PYGA01000007.1"/>
</dbReference>
<evidence type="ECO:0000256" key="1">
    <source>
        <dbReference type="ARBA" id="ARBA00023015"/>
    </source>
</evidence>
<accession>A0A2P8DKH8</accession>
<feature type="domain" description="HTH gntR-type" evidence="4">
    <location>
        <begin position="5"/>
        <end position="73"/>
    </location>
</feature>
<name>A0A2P8DKH8_9ACTN</name>
<evidence type="ECO:0000313" key="6">
    <source>
        <dbReference type="Proteomes" id="UP000240542"/>
    </source>
</evidence>
<evidence type="ECO:0000256" key="3">
    <source>
        <dbReference type="ARBA" id="ARBA00023163"/>
    </source>
</evidence>
<dbReference type="SUPFAM" id="SSF53850">
    <property type="entry name" value="Periplasmic binding protein-like II"/>
    <property type="match status" value="1"/>
</dbReference>
<dbReference type="PANTHER" id="PTHR38431:SF1">
    <property type="entry name" value="BLL2305 PROTEIN"/>
    <property type="match status" value="1"/>
</dbReference>
<dbReference type="PANTHER" id="PTHR38431">
    <property type="entry name" value="BLL2305 PROTEIN"/>
    <property type="match status" value="1"/>
</dbReference>
<dbReference type="InterPro" id="IPR036388">
    <property type="entry name" value="WH-like_DNA-bd_sf"/>
</dbReference>
<dbReference type="Gene3D" id="1.10.10.10">
    <property type="entry name" value="Winged helix-like DNA-binding domain superfamily/Winged helix DNA-binding domain"/>
    <property type="match status" value="1"/>
</dbReference>
<proteinExistence type="predicted"/>
<dbReference type="OrthoDB" id="9805928at2"/>
<keyword evidence="3" id="KW-0804">Transcription</keyword>
<dbReference type="Proteomes" id="UP000240542">
    <property type="component" value="Unassembled WGS sequence"/>
</dbReference>
<dbReference type="GO" id="GO:0003677">
    <property type="term" value="F:DNA binding"/>
    <property type="evidence" value="ECO:0007669"/>
    <property type="project" value="UniProtKB-KW"/>
</dbReference>
<dbReference type="InterPro" id="IPR024370">
    <property type="entry name" value="PBP_domain"/>
</dbReference>
<dbReference type="InterPro" id="IPR000524">
    <property type="entry name" value="Tscrpt_reg_HTH_GntR"/>
</dbReference>
<keyword evidence="1" id="KW-0805">Transcription regulation</keyword>
<dbReference type="PROSITE" id="PS50949">
    <property type="entry name" value="HTH_GNTR"/>
    <property type="match status" value="1"/>
</dbReference>
<evidence type="ECO:0000259" key="4">
    <source>
        <dbReference type="PROSITE" id="PS50949"/>
    </source>
</evidence>
<protein>
    <submittedName>
        <fullName evidence="5">Molybdate-binding protein</fullName>
    </submittedName>
</protein>
<dbReference type="Gene3D" id="3.40.190.10">
    <property type="entry name" value="Periplasmic binding protein-like II"/>
    <property type="match status" value="1"/>
</dbReference>
<sequence length="312" mass="31240">MIQKVQKAEEIAAAVAADMIAGRLGPGDPVPAVRELARAAGCSPGTAARAHSVLREAGLIEGSPRAHAVVTAEAPERAVAMAARTGGDGAARLSGSDDPALDLLLTLVGPAVERAPAGRGSVAGLGMLAQGAVDAAAVHLRDVGTGRANDPFARRVLGGRPATLVHLWSREQGIVVPQGNPRGITGIADLHGAALATRAPGTGSRLLLSRLLREAGAEPGPGGELCESHLGVAVAVTTGAADAGLAVRAAADAVGAGFVPVEWEDFELAVGAESLGAIAPLIDVLTTPSFRHRLSAMAGYDLSRAGDLREAA</sequence>
<evidence type="ECO:0000256" key="2">
    <source>
        <dbReference type="ARBA" id="ARBA00023125"/>
    </source>
</evidence>